<dbReference type="InterPro" id="IPR012440">
    <property type="entry name" value="DUF1641"/>
</dbReference>
<evidence type="ECO:0000313" key="1">
    <source>
        <dbReference type="EMBL" id="SEA19324.1"/>
    </source>
</evidence>
<dbReference type="Pfam" id="PF07849">
    <property type="entry name" value="DUF1641"/>
    <property type="match status" value="1"/>
</dbReference>
<dbReference type="EMBL" id="FNQR01000003">
    <property type="protein sequence ID" value="SEA19324.1"/>
    <property type="molecule type" value="Genomic_DNA"/>
</dbReference>
<dbReference type="RefSeq" id="WP_093043003.1">
    <property type="nucleotide sequence ID" value="NZ_FNQR01000003.1"/>
</dbReference>
<evidence type="ECO:0000313" key="2">
    <source>
        <dbReference type="Proteomes" id="UP000198584"/>
    </source>
</evidence>
<dbReference type="OrthoDB" id="2839473at2"/>
<gene>
    <name evidence="1" type="ORF">SAMN05421743_103144</name>
</gene>
<keyword evidence="2" id="KW-1185">Reference proteome</keyword>
<dbReference type="Proteomes" id="UP000198584">
    <property type="component" value="Unassembled WGS sequence"/>
</dbReference>
<proteinExistence type="predicted"/>
<sequence>MTTTVTEPRAETKVKLESFTEAAMQAVTAEMVTGIAEKVVEMIEVADDVLQPETIDLLRVLPQVSGNLQQTLMEVKKLEESGTLKTLVEAAELVQSMKSAVTGPMISDMMDKAIKGIELGDELVQKGAVELADGMVGAFDRAVQEQADEEPPSMVQLIRMMNDKETRKGLSLMLSFVKKLPNELYK</sequence>
<accession>A0A1H3Z7G9</accession>
<protein>
    <submittedName>
        <fullName evidence="1">Uncharacterized conserved protein YjgD, DUF1641 family</fullName>
    </submittedName>
</protein>
<organism evidence="1 2">
    <name type="scientific">Thalassobacillus cyri</name>
    <dbReference type="NCBI Taxonomy" id="571932"/>
    <lineage>
        <taxon>Bacteria</taxon>
        <taxon>Bacillati</taxon>
        <taxon>Bacillota</taxon>
        <taxon>Bacilli</taxon>
        <taxon>Bacillales</taxon>
        <taxon>Bacillaceae</taxon>
        <taxon>Thalassobacillus</taxon>
    </lineage>
</organism>
<reference evidence="1 2" key="1">
    <citation type="submission" date="2016-10" db="EMBL/GenBank/DDBJ databases">
        <authorList>
            <person name="de Groot N.N."/>
        </authorList>
    </citation>
    <scope>NUCLEOTIDE SEQUENCE [LARGE SCALE GENOMIC DNA]</scope>
    <source>
        <strain evidence="1 2">CCM7597</strain>
    </source>
</reference>
<dbReference type="STRING" id="571932.SAMN05421743_103144"/>
<dbReference type="AlphaFoldDB" id="A0A1H3Z7G9"/>
<name>A0A1H3Z7G9_9BACI</name>